<dbReference type="SMART" id="SM00388">
    <property type="entry name" value="HisKA"/>
    <property type="match status" value="1"/>
</dbReference>
<dbReference type="SMART" id="SM00387">
    <property type="entry name" value="HATPase_c"/>
    <property type="match status" value="1"/>
</dbReference>
<keyword evidence="9" id="KW-1133">Transmembrane helix</keyword>
<protein>
    <recommendedName>
        <fullName evidence="2">histidine kinase</fullName>
        <ecNumber evidence="2">2.7.13.3</ecNumber>
    </recommendedName>
</protein>
<feature type="transmembrane region" description="Helical" evidence="9">
    <location>
        <begin position="37"/>
        <end position="54"/>
    </location>
</feature>
<evidence type="ECO:0000256" key="9">
    <source>
        <dbReference type="SAM" id="Phobius"/>
    </source>
</evidence>
<keyword evidence="4" id="KW-0808">Transferase</keyword>
<dbReference type="GO" id="GO:0005524">
    <property type="term" value="F:ATP binding"/>
    <property type="evidence" value="ECO:0007669"/>
    <property type="project" value="UniProtKB-KW"/>
</dbReference>
<accession>A0A5R9FY10</accession>
<dbReference type="InterPro" id="IPR004358">
    <property type="entry name" value="Sig_transdc_His_kin-like_C"/>
</dbReference>
<evidence type="ECO:0000256" key="3">
    <source>
        <dbReference type="ARBA" id="ARBA00022553"/>
    </source>
</evidence>
<keyword evidence="12" id="KW-1185">Reference proteome</keyword>
<dbReference type="SUPFAM" id="SSF47384">
    <property type="entry name" value="Homodimeric domain of signal transducing histidine kinase"/>
    <property type="match status" value="1"/>
</dbReference>
<dbReference type="OrthoDB" id="9815750at2"/>
<proteinExistence type="predicted"/>
<keyword evidence="3" id="KW-0597">Phosphoprotein</keyword>
<evidence type="ECO:0000313" key="12">
    <source>
        <dbReference type="Proteomes" id="UP000309676"/>
    </source>
</evidence>
<feature type="transmembrane region" description="Helical" evidence="9">
    <location>
        <begin position="160"/>
        <end position="183"/>
    </location>
</feature>
<organism evidence="11 12">
    <name type="scientific">Paenibacillus antri</name>
    <dbReference type="NCBI Taxonomy" id="2582848"/>
    <lineage>
        <taxon>Bacteria</taxon>
        <taxon>Bacillati</taxon>
        <taxon>Bacillota</taxon>
        <taxon>Bacilli</taxon>
        <taxon>Bacillales</taxon>
        <taxon>Paenibacillaceae</taxon>
        <taxon>Paenibacillus</taxon>
    </lineage>
</organism>
<feature type="transmembrane region" description="Helical" evidence="9">
    <location>
        <begin position="75"/>
        <end position="94"/>
    </location>
</feature>
<dbReference type="InterPro" id="IPR003661">
    <property type="entry name" value="HisK_dim/P_dom"/>
</dbReference>
<dbReference type="PANTHER" id="PTHR43065:SF46">
    <property type="entry name" value="C4-DICARBOXYLATE TRANSPORT SENSOR PROTEIN DCTB"/>
    <property type="match status" value="1"/>
</dbReference>
<evidence type="ECO:0000259" key="10">
    <source>
        <dbReference type="PROSITE" id="PS50109"/>
    </source>
</evidence>
<keyword evidence="7" id="KW-0067">ATP-binding</keyword>
<keyword evidence="5" id="KW-0547">Nucleotide-binding</keyword>
<gene>
    <name evidence="11" type="ORF">FE782_27725</name>
</gene>
<keyword evidence="6" id="KW-0418">Kinase</keyword>
<evidence type="ECO:0000256" key="6">
    <source>
        <dbReference type="ARBA" id="ARBA00022777"/>
    </source>
</evidence>
<dbReference type="InterPro" id="IPR003594">
    <property type="entry name" value="HATPase_dom"/>
</dbReference>
<feature type="domain" description="Histidine kinase" evidence="10">
    <location>
        <begin position="212"/>
        <end position="422"/>
    </location>
</feature>
<evidence type="ECO:0000313" key="11">
    <source>
        <dbReference type="EMBL" id="TLS48932.1"/>
    </source>
</evidence>
<dbReference type="GO" id="GO:0000155">
    <property type="term" value="F:phosphorelay sensor kinase activity"/>
    <property type="evidence" value="ECO:0007669"/>
    <property type="project" value="InterPro"/>
</dbReference>
<dbReference type="CDD" id="cd00082">
    <property type="entry name" value="HisKA"/>
    <property type="match status" value="1"/>
</dbReference>
<evidence type="ECO:0000256" key="8">
    <source>
        <dbReference type="ARBA" id="ARBA00023012"/>
    </source>
</evidence>
<feature type="transmembrane region" description="Helical" evidence="9">
    <location>
        <begin position="100"/>
        <end position="119"/>
    </location>
</feature>
<dbReference type="InterPro" id="IPR036097">
    <property type="entry name" value="HisK_dim/P_sf"/>
</dbReference>
<sequence length="445" mass="49468">MYEPLQPLLLNSFFLIAPLFFIQQIDDRPLVKYKNAIAFLSSVCIVMACMSYPIRISPDFLIDLRWVPLLLTHMYAGYVVSIPLAAATLAYRLFGIGGDGAFMAFVVLSVFLLPPKLFARARWSVLRKAMAGGAFSAGYGLCCAVVLYGTGSYYTVKSEWVVPLFLIQLLVTATMTALIENWIRKDAEKREQRRILTEKLDQYDIVSQLAASVSHEVRNPLTVTRGFLQLLRSGVPTERERQHYISLALDELDRAQDMITDYLSFAKQDPSNDHKTDFDVGAELEHITNVIRPYALIHSVLVETRLASACRVHGHPGKFRQCVINLCKNAIEAMPQGGALRVSMERDDRSNELLLTIQDEGVGMDGRQLERIGTAYATTKEKGTGLGLSVACRAVEEMGGRIRFRSAVGEGTTVFLHLPLHGERARKEEARAPAVVLEAAAGAER</sequence>
<evidence type="ECO:0000256" key="7">
    <source>
        <dbReference type="ARBA" id="ARBA00022840"/>
    </source>
</evidence>
<dbReference type="RefSeq" id="WP_138197606.1">
    <property type="nucleotide sequence ID" value="NZ_VCIW01000026.1"/>
</dbReference>
<keyword evidence="9" id="KW-0812">Transmembrane</keyword>
<dbReference type="Gene3D" id="3.30.565.10">
    <property type="entry name" value="Histidine kinase-like ATPase, C-terminal domain"/>
    <property type="match status" value="1"/>
</dbReference>
<reference evidence="11 12" key="1">
    <citation type="submission" date="2019-05" db="EMBL/GenBank/DDBJ databases">
        <authorList>
            <person name="Narsing Rao M.P."/>
            <person name="Li W.J."/>
        </authorList>
    </citation>
    <scope>NUCLEOTIDE SEQUENCE [LARGE SCALE GENOMIC DNA]</scope>
    <source>
        <strain evidence="11 12">SYSU_K30003</strain>
    </source>
</reference>
<dbReference type="Pfam" id="PF02518">
    <property type="entry name" value="HATPase_c"/>
    <property type="match status" value="1"/>
</dbReference>
<dbReference type="PRINTS" id="PR00344">
    <property type="entry name" value="BCTRLSENSOR"/>
</dbReference>
<keyword evidence="9" id="KW-0472">Membrane</keyword>
<evidence type="ECO:0000256" key="5">
    <source>
        <dbReference type="ARBA" id="ARBA00022741"/>
    </source>
</evidence>
<dbReference type="EMBL" id="VCIW01000026">
    <property type="protein sequence ID" value="TLS48932.1"/>
    <property type="molecule type" value="Genomic_DNA"/>
</dbReference>
<dbReference type="Pfam" id="PF00512">
    <property type="entry name" value="HisKA"/>
    <property type="match status" value="1"/>
</dbReference>
<dbReference type="InterPro" id="IPR036890">
    <property type="entry name" value="HATPase_C_sf"/>
</dbReference>
<feature type="transmembrane region" description="Helical" evidence="9">
    <location>
        <begin position="7"/>
        <end position="25"/>
    </location>
</feature>
<dbReference type="Proteomes" id="UP000309676">
    <property type="component" value="Unassembled WGS sequence"/>
</dbReference>
<comment type="caution">
    <text evidence="11">The sequence shown here is derived from an EMBL/GenBank/DDBJ whole genome shotgun (WGS) entry which is preliminary data.</text>
</comment>
<dbReference type="PROSITE" id="PS50109">
    <property type="entry name" value="HIS_KIN"/>
    <property type="match status" value="1"/>
</dbReference>
<evidence type="ECO:0000256" key="2">
    <source>
        <dbReference type="ARBA" id="ARBA00012438"/>
    </source>
</evidence>
<dbReference type="EC" id="2.7.13.3" evidence="2"/>
<dbReference type="SUPFAM" id="SSF55874">
    <property type="entry name" value="ATPase domain of HSP90 chaperone/DNA topoisomerase II/histidine kinase"/>
    <property type="match status" value="1"/>
</dbReference>
<comment type="catalytic activity">
    <reaction evidence="1">
        <text>ATP + protein L-histidine = ADP + protein N-phospho-L-histidine.</text>
        <dbReference type="EC" id="2.7.13.3"/>
    </reaction>
</comment>
<dbReference type="Gene3D" id="1.10.287.130">
    <property type="match status" value="1"/>
</dbReference>
<feature type="transmembrane region" description="Helical" evidence="9">
    <location>
        <begin position="131"/>
        <end position="154"/>
    </location>
</feature>
<dbReference type="InterPro" id="IPR005467">
    <property type="entry name" value="His_kinase_dom"/>
</dbReference>
<evidence type="ECO:0000256" key="1">
    <source>
        <dbReference type="ARBA" id="ARBA00000085"/>
    </source>
</evidence>
<dbReference type="PANTHER" id="PTHR43065">
    <property type="entry name" value="SENSOR HISTIDINE KINASE"/>
    <property type="match status" value="1"/>
</dbReference>
<evidence type="ECO:0000256" key="4">
    <source>
        <dbReference type="ARBA" id="ARBA00022679"/>
    </source>
</evidence>
<name>A0A5R9FY10_9BACL</name>
<keyword evidence="8" id="KW-0902">Two-component regulatory system</keyword>
<dbReference type="AlphaFoldDB" id="A0A5R9FY10"/>